<dbReference type="EMBL" id="JAINUF010000003">
    <property type="protein sequence ID" value="KAJ8369909.1"/>
    <property type="molecule type" value="Genomic_DNA"/>
</dbReference>
<dbReference type="OrthoDB" id="10069248at2759"/>
<keyword evidence="2" id="KW-1185">Reference proteome</keyword>
<sequence length="74" mass="8700">MPKHELSQNIARCMDRSSVNTEDLGRNEVQSKWHVPVSTWEKPKCTEDWDKEIEDTLAAPFIWWVNTSGLNQER</sequence>
<evidence type="ECO:0000313" key="2">
    <source>
        <dbReference type="Proteomes" id="UP001152622"/>
    </source>
</evidence>
<name>A0A9Q1FXX6_SYNKA</name>
<organism evidence="1 2">
    <name type="scientific">Synaphobranchus kaupii</name>
    <name type="common">Kaup's arrowtooth eel</name>
    <dbReference type="NCBI Taxonomy" id="118154"/>
    <lineage>
        <taxon>Eukaryota</taxon>
        <taxon>Metazoa</taxon>
        <taxon>Chordata</taxon>
        <taxon>Craniata</taxon>
        <taxon>Vertebrata</taxon>
        <taxon>Euteleostomi</taxon>
        <taxon>Actinopterygii</taxon>
        <taxon>Neopterygii</taxon>
        <taxon>Teleostei</taxon>
        <taxon>Anguilliformes</taxon>
        <taxon>Synaphobranchidae</taxon>
        <taxon>Synaphobranchus</taxon>
    </lineage>
</organism>
<dbReference type="Proteomes" id="UP001152622">
    <property type="component" value="Chromosome 3"/>
</dbReference>
<gene>
    <name evidence="1" type="ORF">SKAU_G00099370</name>
</gene>
<comment type="caution">
    <text evidence="1">The sequence shown here is derived from an EMBL/GenBank/DDBJ whole genome shotgun (WGS) entry which is preliminary data.</text>
</comment>
<reference evidence="1" key="1">
    <citation type="journal article" date="2023" name="Science">
        <title>Genome structures resolve the early diversification of teleost fishes.</title>
        <authorList>
            <person name="Parey E."/>
            <person name="Louis A."/>
            <person name="Montfort J."/>
            <person name="Bouchez O."/>
            <person name="Roques C."/>
            <person name="Iampietro C."/>
            <person name="Lluch J."/>
            <person name="Castinel A."/>
            <person name="Donnadieu C."/>
            <person name="Desvignes T."/>
            <person name="Floi Bucao C."/>
            <person name="Jouanno E."/>
            <person name="Wen M."/>
            <person name="Mejri S."/>
            <person name="Dirks R."/>
            <person name="Jansen H."/>
            <person name="Henkel C."/>
            <person name="Chen W.J."/>
            <person name="Zahm M."/>
            <person name="Cabau C."/>
            <person name="Klopp C."/>
            <person name="Thompson A.W."/>
            <person name="Robinson-Rechavi M."/>
            <person name="Braasch I."/>
            <person name="Lecointre G."/>
            <person name="Bobe J."/>
            <person name="Postlethwait J.H."/>
            <person name="Berthelot C."/>
            <person name="Roest Crollius H."/>
            <person name="Guiguen Y."/>
        </authorList>
    </citation>
    <scope>NUCLEOTIDE SEQUENCE</scope>
    <source>
        <strain evidence="1">WJC10195</strain>
    </source>
</reference>
<evidence type="ECO:0000313" key="1">
    <source>
        <dbReference type="EMBL" id="KAJ8369909.1"/>
    </source>
</evidence>
<protein>
    <submittedName>
        <fullName evidence="1">Uncharacterized protein</fullName>
    </submittedName>
</protein>
<dbReference type="AlphaFoldDB" id="A0A9Q1FXX6"/>
<proteinExistence type="predicted"/>
<accession>A0A9Q1FXX6</accession>